<accession>A0A832H9F6</accession>
<evidence type="ECO:0000256" key="12">
    <source>
        <dbReference type="ARBA" id="ARBA00076160"/>
    </source>
</evidence>
<dbReference type="InterPro" id="IPR042119">
    <property type="entry name" value="QueA_dom2"/>
</dbReference>
<evidence type="ECO:0000256" key="1">
    <source>
        <dbReference type="ARBA" id="ARBA00004496"/>
    </source>
</evidence>
<keyword evidence="14" id="KW-0413">Isomerase</keyword>
<dbReference type="Pfam" id="PF02547">
    <property type="entry name" value="Queuosine_synth"/>
    <property type="match status" value="1"/>
</dbReference>
<organism evidence="14">
    <name type="scientific">Oscillatoriales cyanobacterium SpSt-402</name>
    <dbReference type="NCBI Taxonomy" id="2282168"/>
    <lineage>
        <taxon>Bacteria</taxon>
        <taxon>Bacillati</taxon>
        <taxon>Cyanobacteriota</taxon>
        <taxon>Cyanophyceae</taxon>
        <taxon>Oscillatoriophycideae</taxon>
        <taxon>Oscillatoriales</taxon>
    </lineage>
</organism>
<dbReference type="PANTHER" id="PTHR30307">
    <property type="entry name" value="S-ADENOSYLMETHIONINE:TRNA RIBOSYLTRANSFERASE-ISOMERASE"/>
    <property type="match status" value="1"/>
</dbReference>
<dbReference type="PANTHER" id="PTHR30307:SF0">
    <property type="entry name" value="S-ADENOSYLMETHIONINE:TRNA RIBOSYLTRANSFERASE-ISOMERASE"/>
    <property type="match status" value="1"/>
</dbReference>
<comment type="caution">
    <text evidence="14">The sequence shown here is derived from an EMBL/GenBank/DDBJ whole genome shotgun (WGS) entry which is preliminary data.</text>
</comment>
<comment type="function">
    <text evidence="13">Transfers and isomerizes the ribose moiety from AdoMet to the 7-aminomethyl group of 7-deazaguanine (preQ1-tRNA) to give epoxyqueuosine (oQ-tRNA).</text>
</comment>
<sequence length="371" mass="41222">MVDRDRQLAAYDYNLPKERIAQTPAIPRDEARLLVVKNQTEQVHTIFRELPNLLNPGDLLVLNNTRVLPARLYGYKASGLPVEILLLEPQPSDSASEADFSDQWLALVKPGRRLKPGTQIFFDDQLSASPLSIKVSAKVLATDPATSGRILKFEMPPNQSLKAWVYETGHVPLPPYISETTADPEHYQTVYGDRVGAVAAPTAGLHFTPELLERLTERGIQQAFVTLHVGVGTFRPVEAADITQHAMHSEWAEVSPETVEKICAAKANGNRVIAVGTTVVRALEGAAQEDSLKPLYGKTNLFIYPGYEWRVIDGLITNFHLPKSSLMMLVSALIGRTRLLDLYQLAIAEEYRFYSFGDAMLILPEARIVEH</sequence>
<dbReference type="UniPathway" id="UPA00392"/>
<keyword evidence="5 13" id="KW-0808">Transferase</keyword>
<dbReference type="GO" id="GO:0051075">
    <property type="term" value="F:S-adenosylmethionine:tRNA ribosyltransferase-isomerase activity"/>
    <property type="evidence" value="ECO:0007669"/>
    <property type="project" value="UniProtKB-EC"/>
</dbReference>
<evidence type="ECO:0000313" key="14">
    <source>
        <dbReference type="EMBL" id="HGW94810.1"/>
    </source>
</evidence>
<dbReference type="InterPro" id="IPR003699">
    <property type="entry name" value="QueA"/>
</dbReference>
<dbReference type="GO" id="GO:0005737">
    <property type="term" value="C:cytoplasm"/>
    <property type="evidence" value="ECO:0007669"/>
    <property type="project" value="UniProtKB-SubCell"/>
</dbReference>
<evidence type="ECO:0000256" key="9">
    <source>
        <dbReference type="ARBA" id="ARBA00061210"/>
    </source>
</evidence>
<protein>
    <recommendedName>
        <fullName evidence="11 13">S-adenosylmethionine:tRNA ribosyltransferase-isomerase</fullName>
        <ecNumber evidence="10 13">2.4.99.17</ecNumber>
    </recommendedName>
    <alternativeName>
        <fullName evidence="12 13">Queuosine biosynthesis protein QueA</fullName>
    </alternativeName>
</protein>
<comment type="catalytic activity">
    <reaction evidence="8 13">
        <text>7-aminomethyl-7-carbaguanosine(34) in tRNA + S-adenosyl-L-methionine = epoxyqueuosine(34) in tRNA + adenine + L-methionine + 2 H(+)</text>
        <dbReference type="Rhea" id="RHEA:32155"/>
        <dbReference type="Rhea" id="RHEA-COMP:10342"/>
        <dbReference type="Rhea" id="RHEA-COMP:18582"/>
        <dbReference type="ChEBI" id="CHEBI:15378"/>
        <dbReference type="ChEBI" id="CHEBI:16708"/>
        <dbReference type="ChEBI" id="CHEBI:57844"/>
        <dbReference type="ChEBI" id="CHEBI:59789"/>
        <dbReference type="ChEBI" id="CHEBI:82833"/>
        <dbReference type="ChEBI" id="CHEBI:194443"/>
        <dbReference type="EC" id="2.4.99.17"/>
    </reaction>
</comment>
<dbReference type="GO" id="GO:0008616">
    <property type="term" value="P:tRNA queuosine(34) biosynthetic process"/>
    <property type="evidence" value="ECO:0007669"/>
    <property type="project" value="UniProtKB-UniRule"/>
</dbReference>
<evidence type="ECO:0000256" key="5">
    <source>
        <dbReference type="ARBA" id="ARBA00022679"/>
    </source>
</evidence>
<reference evidence="14" key="1">
    <citation type="journal article" date="2020" name="mSystems">
        <title>Genome- and Community-Level Interaction Insights into Carbon Utilization and Element Cycling Functions of Hydrothermarchaeota in Hydrothermal Sediment.</title>
        <authorList>
            <person name="Zhou Z."/>
            <person name="Liu Y."/>
            <person name="Xu W."/>
            <person name="Pan J."/>
            <person name="Luo Z.H."/>
            <person name="Li M."/>
        </authorList>
    </citation>
    <scope>NUCLEOTIDE SEQUENCE [LARGE SCALE GENOMIC DNA]</scope>
    <source>
        <strain evidence="14">SpSt-402</strain>
    </source>
</reference>
<name>A0A832H9F6_9CYAN</name>
<dbReference type="NCBIfam" id="NF001140">
    <property type="entry name" value="PRK00147.1"/>
    <property type="match status" value="1"/>
</dbReference>
<dbReference type="EC" id="2.4.99.17" evidence="10 13"/>
<dbReference type="SUPFAM" id="SSF111337">
    <property type="entry name" value="QueA-like"/>
    <property type="match status" value="1"/>
</dbReference>
<proteinExistence type="inferred from homology"/>
<keyword evidence="6 13" id="KW-0949">S-adenosyl-L-methionine</keyword>
<dbReference type="HAMAP" id="MF_00113">
    <property type="entry name" value="QueA"/>
    <property type="match status" value="1"/>
</dbReference>
<evidence type="ECO:0000256" key="4">
    <source>
        <dbReference type="ARBA" id="ARBA00022490"/>
    </source>
</evidence>
<keyword evidence="4 13" id="KW-0963">Cytoplasm</keyword>
<evidence type="ECO:0000256" key="2">
    <source>
        <dbReference type="ARBA" id="ARBA00004691"/>
    </source>
</evidence>
<comment type="subcellular location">
    <subcellularLocation>
        <location evidence="1 13">Cytoplasm</location>
    </subcellularLocation>
</comment>
<dbReference type="InterPro" id="IPR042118">
    <property type="entry name" value="QueA_dom1"/>
</dbReference>
<dbReference type="Gene3D" id="3.40.1780.10">
    <property type="entry name" value="QueA-like"/>
    <property type="match status" value="2"/>
</dbReference>
<dbReference type="AlphaFoldDB" id="A0A832H9F6"/>
<keyword evidence="14" id="KW-0328">Glycosyltransferase</keyword>
<evidence type="ECO:0000256" key="6">
    <source>
        <dbReference type="ARBA" id="ARBA00022691"/>
    </source>
</evidence>
<comment type="similarity">
    <text evidence="9 13">Belongs to the QueA family.</text>
</comment>
<comment type="pathway">
    <text evidence="2 13">tRNA modification; tRNA-queuosine biosynthesis.</text>
</comment>
<dbReference type="EMBL" id="DSRD01000687">
    <property type="protein sequence ID" value="HGW94810.1"/>
    <property type="molecule type" value="Genomic_DNA"/>
</dbReference>
<dbReference type="InterPro" id="IPR036100">
    <property type="entry name" value="QueA_sf"/>
</dbReference>
<dbReference type="NCBIfam" id="TIGR00113">
    <property type="entry name" value="queA"/>
    <property type="match status" value="1"/>
</dbReference>
<keyword evidence="7 13" id="KW-0671">Queuosine biosynthesis</keyword>
<evidence type="ECO:0000256" key="7">
    <source>
        <dbReference type="ARBA" id="ARBA00022785"/>
    </source>
</evidence>
<dbReference type="FunFam" id="3.40.1780.10:FF:000001">
    <property type="entry name" value="S-adenosylmethionine:tRNA ribosyltransferase-isomerase"/>
    <property type="match status" value="1"/>
</dbReference>
<evidence type="ECO:0000256" key="8">
    <source>
        <dbReference type="ARBA" id="ARBA00052751"/>
    </source>
</evidence>
<evidence type="ECO:0000256" key="13">
    <source>
        <dbReference type="HAMAP-Rule" id="MF_00113"/>
    </source>
</evidence>
<evidence type="ECO:0000256" key="10">
    <source>
        <dbReference type="ARBA" id="ARBA00066503"/>
    </source>
</evidence>
<gene>
    <name evidence="13 14" type="primary">queA</name>
    <name evidence="14" type="ORF">ENR47_11085</name>
</gene>
<evidence type="ECO:0000256" key="3">
    <source>
        <dbReference type="ARBA" id="ARBA00011245"/>
    </source>
</evidence>
<evidence type="ECO:0000256" key="11">
    <source>
        <dbReference type="ARBA" id="ARBA00069325"/>
    </source>
</evidence>
<comment type="subunit">
    <text evidence="3 13">Monomer.</text>
</comment>
<dbReference type="Gene3D" id="2.40.10.240">
    <property type="entry name" value="QueA-like"/>
    <property type="match status" value="1"/>
</dbReference>